<evidence type="ECO:0000313" key="3">
    <source>
        <dbReference type="Proteomes" id="UP000185511"/>
    </source>
</evidence>
<dbReference type="EMBL" id="CP016076">
    <property type="protein sequence ID" value="APU16528.1"/>
    <property type="molecule type" value="Genomic_DNA"/>
</dbReference>
<evidence type="ECO:0000259" key="1">
    <source>
        <dbReference type="Pfam" id="PF19054"/>
    </source>
</evidence>
<evidence type="ECO:0000313" key="2">
    <source>
        <dbReference type="EMBL" id="APU16528.1"/>
    </source>
</evidence>
<dbReference type="Pfam" id="PF19054">
    <property type="entry name" value="DUF5753"/>
    <property type="match status" value="1"/>
</dbReference>
<dbReference type="InterPro" id="IPR043917">
    <property type="entry name" value="DUF5753"/>
</dbReference>
<dbReference type="AlphaFoldDB" id="A0AAC9LET0"/>
<dbReference type="KEGG" id="acad:UA74_22550"/>
<name>A0AAC9LET0_9PSEU</name>
<accession>A0AAC9LET0</accession>
<sequence length="170" mass="19574">MRWYEPVLIPGLLQTAEYAREVMRPVIEFYAVPDDLDSGVEERMERQKILRRDDRRFHFIISQQALRTTVGSTETMIGQLNRLLTARSLPRVSFGIIPDNAEYRTPTNQFIIFDRHLIQVETISAELSISQPREIALYDKAFRQLARQAVTGVAAVSLINTALDELQAQR</sequence>
<organism evidence="2 3">
    <name type="scientific">Actinoalloteichus fjordicus</name>
    <dbReference type="NCBI Taxonomy" id="1612552"/>
    <lineage>
        <taxon>Bacteria</taxon>
        <taxon>Bacillati</taxon>
        <taxon>Actinomycetota</taxon>
        <taxon>Actinomycetes</taxon>
        <taxon>Pseudonocardiales</taxon>
        <taxon>Pseudonocardiaceae</taxon>
        <taxon>Actinoalloteichus</taxon>
    </lineage>
</organism>
<proteinExistence type="predicted"/>
<keyword evidence="3" id="KW-1185">Reference proteome</keyword>
<dbReference type="Proteomes" id="UP000185511">
    <property type="component" value="Chromosome"/>
</dbReference>
<gene>
    <name evidence="2" type="ORF">UA74_22550</name>
</gene>
<feature type="domain" description="DUF5753" evidence="1">
    <location>
        <begin position="2"/>
        <end position="160"/>
    </location>
</feature>
<reference evidence="3" key="1">
    <citation type="submission" date="2016-06" db="EMBL/GenBank/DDBJ databases">
        <title>Complete genome sequence of Actinoalloteichus fjordicus DSM 46855 (=ADI127-17), type strain of the new species Actinoalloteichus fjordicus.</title>
        <authorList>
            <person name="Ruckert C."/>
            <person name="Nouioui I."/>
            <person name="Willmese J."/>
            <person name="van Wezel G."/>
            <person name="Klenk H.-P."/>
            <person name="Kalinowski J."/>
            <person name="Zotchev S.B."/>
        </authorList>
    </citation>
    <scope>NUCLEOTIDE SEQUENCE [LARGE SCALE GENOMIC DNA]</scope>
    <source>
        <strain evidence="3">ADI127-7</strain>
    </source>
</reference>
<protein>
    <recommendedName>
        <fullName evidence="1">DUF5753 domain-containing protein</fullName>
    </recommendedName>
</protein>